<dbReference type="InterPro" id="IPR013325">
    <property type="entry name" value="RNA_pol_sigma_r2"/>
</dbReference>
<comment type="caution">
    <text evidence="3">The sequence shown here is derived from an EMBL/GenBank/DDBJ whole genome shotgun (WGS) entry which is preliminary data.</text>
</comment>
<accession>A0A923RJR0</accession>
<dbReference type="EMBL" id="JACOOL010000013">
    <property type="protein sequence ID" value="MBC5638195.1"/>
    <property type="molecule type" value="Genomic_DNA"/>
</dbReference>
<dbReference type="SUPFAM" id="SSF88946">
    <property type="entry name" value="Sigma2 domain of RNA polymerase sigma factors"/>
    <property type="match status" value="1"/>
</dbReference>
<keyword evidence="4" id="KW-1185">Reference proteome</keyword>
<protein>
    <recommendedName>
        <fullName evidence="5">Sigma-70 family RNA polymerase sigma factor</fullName>
    </recommendedName>
</protein>
<reference evidence="3" key="1">
    <citation type="submission" date="2020-08" db="EMBL/GenBank/DDBJ databases">
        <title>Genome public.</title>
        <authorList>
            <person name="Liu C."/>
            <person name="Sun Q."/>
        </authorList>
    </citation>
    <scope>NUCLEOTIDE SEQUENCE</scope>
    <source>
        <strain evidence="3">BX22</strain>
    </source>
</reference>
<dbReference type="AlphaFoldDB" id="A0A923RJR0"/>
<dbReference type="Proteomes" id="UP000637359">
    <property type="component" value="Unassembled WGS sequence"/>
</dbReference>
<name>A0A923RJR0_9BACI</name>
<feature type="compositionally biased region" description="Acidic residues" evidence="1">
    <location>
        <begin position="260"/>
        <end position="271"/>
    </location>
</feature>
<evidence type="ECO:0000313" key="4">
    <source>
        <dbReference type="Proteomes" id="UP000637359"/>
    </source>
</evidence>
<dbReference type="Gene3D" id="1.10.1740.10">
    <property type="match status" value="1"/>
</dbReference>
<feature type="transmembrane region" description="Helical" evidence="2">
    <location>
        <begin position="220"/>
        <end position="240"/>
    </location>
</feature>
<evidence type="ECO:0000313" key="3">
    <source>
        <dbReference type="EMBL" id="MBC5638195.1"/>
    </source>
</evidence>
<dbReference type="RefSeq" id="WP_186870906.1">
    <property type="nucleotide sequence ID" value="NZ_JACOOL010000013.1"/>
</dbReference>
<sequence length="705" mass="82975">MSDELIYQSIKENKQEGFKQLVTHYKSTVEQIAFQYGLDQENIVSVVQETFVKLHRGIDRVERHDLSGSLYRATMDSLKDYRRIQTTITNNNSYKMYGYYFENLDHMVIQHALTKLDDKYKIPIILHHFHQMTLEEISFIIKANSDMLKKLIPQGMQLLHVNIEKMDAKETSIDFHHVKLSDMLDEMVYSYERLPEFTQIQELLNQVEMVGQKQKWRKSIPILVGIVGLILFTFLSVNYIQGERQRQVLKEEEASASVDSEMDDLDNEEDNQGLDPELEAYFEEAKERLAEELGIEDIDTFPTVTMVEGLLNELKSDPTYYHDDTKSYIEMLLQSPSSLKAKLDPNAIDSVDYLYQYFYLVSNYEYAFQEYLNQLLWDYDISKDDYESIVSLQEGASSYKGSEKIIEFIDVLGKQGYILTTTSEQDALTLTVKFSIENLIQYMEHVGYSDAYIAYVKYISNKEDQDWNRWESFAAYALEAEELLSTYEDSYSAFIRDSIIEDIESYLHNYLRFWENTIVTEVEKEEYNQLLANHPDSILSQVVKTTMRNWEENDWKRTEDAIRIYDMRLLFDKRYQHINYEDTLILDSWPFTPTTSTTYESYSEELNQDMLSEENPMEIVSLYAYASVRKDTDTMSSLIYSEELLDSEEESLEWFELRNSGAYALTEYQTEHSAVVFIVNWEGDPYFTINLDKDNGVWVITQIHK</sequence>
<dbReference type="GO" id="GO:0006352">
    <property type="term" value="P:DNA-templated transcription initiation"/>
    <property type="evidence" value="ECO:0007669"/>
    <property type="project" value="InterPro"/>
</dbReference>
<evidence type="ECO:0008006" key="5">
    <source>
        <dbReference type="Google" id="ProtNLM"/>
    </source>
</evidence>
<organism evidence="3 4">
    <name type="scientific">Ornithinibacillus hominis</name>
    <dbReference type="NCBI Taxonomy" id="2763055"/>
    <lineage>
        <taxon>Bacteria</taxon>
        <taxon>Bacillati</taxon>
        <taxon>Bacillota</taxon>
        <taxon>Bacilli</taxon>
        <taxon>Bacillales</taxon>
        <taxon>Bacillaceae</taxon>
        <taxon>Ornithinibacillus</taxon>
    </lineage>
</organism>
<feature type="region of interest" description="Disordered" evidence="1">
    <location>
        <begin position="251"/>
        <end position="271"/>
    </location>
</feature>
<dbReference type="GO" id="GO:0003700">
    <property type="term" value="F:DNA-binding transcription factor activity"/>
    <property type="evidence" value="ECO:0007669"/>
    <property type="project" value="InterPro"/>
</dbReference>
<evidence type="ECO:0000256" key="2">
    <source>
        <dbReference type="SAM" id="Phobius"/>
    </source>
</evidence>
<keyword evidence="2" id="KW-0812">Transmembrane</keyword>
<proteinExistence type="predicted"/>
<keyword evidence="2" id="KW-1133">Transmembrane helix</keyword>
<keyword evidence="2" id="KW-0472">Membrane</keyword>
<dbReference type="InterPro" id="IPR013324">
    <property type="entry name" value="RNA_pol_sigma_r3/r4-like"/>
</dbReference>
<dbReference type="SUPFAM" id="SSF88659">
    <property type="entry name" value="Sigma3 and sigma4 domains of RNA polymerase sigma factors"/>
    <property type="match status" value="1"/>
</dbReference>
<evidence type="ECO:0000256" key="1">
    <source>
        <dbReference type="SAM" id="MobiDB-lite"/>
    </source>
</evidence>
<gene>
    <name evidence="3" type="ORF">H8S33_15470</name>
</gene>